<evidence type="ECO:0000256" key="8">
    <source>
        <dbReference type="ARBA" id="ARBA00023136"/>
    </source>
</evidence>
<keyword evidence="7" id="KW-0496">Mitochondrion</keyword>
<dbReference type="GO" id="GO:0097621">
    <property type="term" value="F:monoamine oxidase activity"/>
    <property type="evidence" value="ECO:0007669"/>
    <property type="project" value="UniProtKB-EC"/>
</dbReference>
<evidence type="ECO:0000256" key="6">
    <source>
        <dbReference type="ARBA" id="ARBA00023002"/>
    </source>
</evidence>
<dbReference type="GO" id="GO:0008131">
    <property type="term" value="F:primary methylamine oxidase activity"/>
    <property type="evidence" value="ECO:0007669"/>
    <property type="project" value="TreeGrafter"/>
</dbReference>
<dbReference type="Proteomes" id="UP000678393">
    <property type="component" value="Unassembled WGS sequence"/>
</dbReference>
<proteinExistence type="inferred from homology"/>
<dbReference type="SUPFAM" id="SSF54373">
    <property type="entry name" value="FAD-linked reductases, C-terminal domain"/>
    <property type="match status" value="1"/>
</dbReference>
<comment type="subcellular location">
    <subcellularLocation>
        <location evidence="2">Mitochondrion outer membrane</location>
        <topology evidence="2">Single-pass type IV membrane protein</topology>
        <orientation evidence="2">Cytoplasmic side</orientation>
    </subcellularLocation>
</comment>
<dbReference type="EMBL" id="CAJHNH020000860">
    <property type="protein sequence ID" value="CAG5120234.1"/>
    <property type="molecule type" value="Genomic_DNA"/>
</dbReference>
<reference evidence="12" key="1">
    <citation type="submission" date="2021-04" db="EMBL/GenBank/DDBJ databases">
        <authorList>
            <consortium name="Molecular Ecology Group"/>
        </authorList>
    </citation>
    <scope>NUCLEOTIDE SEQUENCE</scope>
</reference>
<dbReference type="InterPro" id="IPR050703">
    <property type="entry name" value="Flavin_MAO"/>
</dbReference>
<dbReference type="PANTHER" id="PTHR43563:SF11">
    <property type="entry name" value="AMINE OXIDASE [FLAVIN-CONTAINING] A"/>
    <property type="match status" value="1"/>
</dbReference>
<evidence type="ECO:0000256" key="2">
    <source>
        <dbReference type="ARBA" id="ARBA00004362"/>
    </source>
</evidence>
<keyword evidence="13" id="KW-1185">Reference proteome</keyword>
<keyword evidence="5 10" id="KW-0812">Transmembrane</keyword>
<feature type="non-terminal residue" evidence="12">
    <location>
        <position position="238"/>
    </location>
</feature>
<dbReference type="PANTHER" id="PTHR43563">
    <property type="entry name" value="AMINE OXIDASE"/>
    <property type="match status" value="1"/>
</dbReference>
<evidence type="ECO:0000256" key="7">
    <source>
        <dbReference type="ARBA" id="ARBA00023128"/>
    </source>
</evidence>
<gene>
    <name evidence="12" type="ORF">CUNI_LOCUS5792</name>
</gene>
<dbReference type="AlphaFoldDB" id="A0A8S3YT15"/>
<comment type="similarity">
    <text evidence="3">Belongs to the flavin monoamine oxidase family.</text>
</comment>
<evidence type="ECO:0000256" key="4">
    <source>
        <dbReference type="ARBA" id="ARBA00012804"/>
    </source>
</evidence>
<dbReference type="InterPro" id="IPR036188">
    <property type="entry name" value="FAD/NAD-bd_sf"/>
</dbReference>
<evidence type="ECO:0000256" key="5">
    <source>
        <dbReference type="ARBA" id="ARBA00022692"/>
    </source>
</evidence>
<evidence type="ECO:0000256" key="3">
    <source>
        <dbReference type="ARBA" id="ARBA00005995"/>
    </source>
</evidence>
<evidence type="ECO:0000313" key="12">
    <source>
        <dbReference type="EMBL" id="CAG5120234.1"/>
    </source>
</evidence>
<dbReference type="InterPro" id="IPR002937">
    <property type="entry name" value="Amino_oxidase"/>
</dbReference>
<comment type="caution">
    <text evidence="12">The sequence shown here is derived from an EMBL/GenBank/DDBJ whole genome shotgun (WGS) entry which is preliminary data.</text>
</comment>
<accession>A0A8S3YT15</accession>
<keyword evidence="6" id="KW-0560">Oxidoreductase</keyword>
<organism evidence="12 13">
    <name type="scientific">Candidula unifasciata</name>
    <dbReference type="NCBI Taxonomy" id="100452"/>
    <lineage>
        <taxon>Eukaryota</taxon>
        <taxon>Metazoa</taxon>
        <taxon>Spiralia</taxon>
        <taxon>Lophotrochozoa</taxon>
        <taxon>Mollusca</taxon>
        <taxon>Gastropoda</taxon>
        <taxon>Heterobranchia</taxon>
        <taxon>Euthyneura</taxon>
        <taxon>Panpulmonata</taxon>
        <taxon>Eupulmonata</taxon>
        <taxon>Stylommatophora</taxon>
        <taxon>Helicina</taxon>
        <taxon>Helicoidea</taxon>
        <taxon>Geomitridae</taxon>
        <taxon>Candidula</taxon>
    </lineage>
</organism>
<dbReference type="SUPFAM" id="SSF51905">
    <property type="entry name" value="FAD/NAD(P)-binding domain"/>
    <property type="match status" value="1"/>
</dbReference>
<keyword evidence="8 10" id="KW-0472">Membrane</keyword>
<dbReference type="Pfam" id="PF01593">
    <property type="entry name" value="Amino_oxidase"/>
    <property type="match status" value="1"/>
</dbReference>
<evidence type="ECO:0000259" key="11">
    <source>
        <dbReference type="Pfam" id="PF01593"/>
    </source>
</evidence>
<protein>
    <recommendedName>
        <fullName evidence="4">monoamine oxidase</fullName>
        <ecNumber evidence="4">1.4.3.4</ecNumber>
    </recommendedName>
</protein>
<evidence type="ECO:0000256" key="10">
    <source>
        <dbReference type="SAM" id="Phobius"/>
    </source>
</evidence>
<dbReference type="GO" id="GO:0005741">
    <property type="term" value="C:mitochondrial outer membrane"/>
    <property type="evidence" value="ECO:0007669"/>
    <property type="project" value="UniProtKB-SubCell"/>
</dbReference>
<feature type="transmembrane region" description="Helical" evidence="10">
    <location>
        <begin position="215"/>
        <end position="235"/>
    </location>
</feature>
<evidence type="ECO:0000256" key="9">
    <source>
        <dbReference type="ARBA" id="ARBA00048448"/>
    </source>
</evidence>
<dbReference type="EC" id="1.4.3.4" evidence="4"/>
<comment type="cofactor">
    <cofactor evidence="1">
        <name>FAD</name>
        <dbReference type="ChEBI" id="CHEBI:57692"/>
    </cofactor>
</comment>
<evidence type="ECO:0000256" key="1">
    <source>
        <dbReference type="ARBA" id="ARBA00001974"/>
    </source>
</evidence>
<dbReference type="OrthoDB" id="7777654at2759"/>
<comment type="catalytic activity">
    <reaction evidence="9">
        <text>a secondary aliphatic amine + O2 + H2O = a primary amine + an aldehyde + H2O2</text>
        <dbReference type="Rhea" id="RHEA:26414"/>
        <dbReference type="ChEBI" id="CHEBI:15377"/>
        <dbReference type="ChEBI" id="CHEBI:15379"/>
        <dbReference type="ChEBI" id="CHEBI:16240"/>
        <dbReference type="ChEBI" id="CHEBI:17478"/>
        <dbReference type="ChEBI" id="CHEBI:58855"/>
        <dbReference type="ChEBI" id="CHEBI:65296"/>
        <dbReference type="EC" id="1.4.3.4"/>
    </reaction>
</comment>
<dbReference type="Gene3D" id="3.50.50.60">
    <property type="entry name" value="FAD/NAD(P)-binding domain"/>
    <property type="match status" value="1"/>
</dbReference>
<dbReference type="GO" id="GO:0050660">
    <property type="term" value="F:flavin adenine dinucleotide binding"/>
    <property type="evidence" value="ECO:0007669"/>
    <property type="project" value="TreeGrafter"/>
</dbReference>
<evidence type="ECO:0000313" key="13">
    <source>
        <dbReference type="Proteomes" id="UP000678393"/>
    </source>
</evidence>
<feature type="domain" description="Amine oxidase" evidence="11">
    <location>
        <begin position="3"/>
        <end position="179"/>
    </location>
</feature>
<name>A0A8S3YT15_9EUPU</name>
<sequence length="238" mass="26271">RTRLSQSVPMGCPLKAFLYYRRHFGRRKVRFYSPAPIRLCGSSNINEDDSLVTFTMDNSAPDGSNPAIVAFIVASNARRAAEMTLSERKDNITRVLAKVFQSEVALNPIFYDEKNWTGEPYSGGCYFLSMPPGVLTTYGRILREPVGNVFFAGTELATEWVGYMEGAIQSGTYAANQVLKSRGLDSDWKDDADDKVAKPKAQADRLRPSFFQRNAPGIPGFFGLLTLAGAGLALYSKL</sequence>
<keyword evidence="10" id="KW-1133">Transmembrane helix</keyword>